<sequence length="562" mass="64373">MGRSPVSLSRLKLGKLKVVRRQLLQRYEHQPFVSCLAGLYGCQWRRYQRAKAQPGECCCSRLECGSFALLIVTFFLTLIFLYFWSEAQNDYNDFDWFNFGNLGFWFPWSVVLLVVAAALFTYIALLLVLAVGLLSEGQRLYLHWSHKIGILVTLTFSISATAVLSDLWSKEWTTLLLSFQVTAPFLHLGGVSLMTLLSWPIALHFFRMNKRVRQVAILSLYLAVLFTLYLVPLGMYSPCIKEEGKLGPAPTLIGHRGAPMLAPENTQMSFEKAVEAGGEGLETDVTIRQAFLLTRDPFGTASSLDLDERDQVQNQTVPTLKEFLNLAAQHERLVIFDLRRPPRGHPYRDTWITRTLEVIHNESFINSSQVLWLPADQRSLVQELDPELQQTSGDHASIEELQEEHIVRLNLHYSYMSQEQIRKYASVNISTNLYVISQPWLYSLAWCAGVHSVTTNALHILKKLQRPLFLMTPDEYSLMWILTDIVSAFFITAIFVFHWWRERGLPFWSGSRQVNENGPYSKFRTEPSEVQGIRWNPLFFDGPSLSLDPMHVPPVHGFPVPI</sequence>
<dbReference type="InterPro" id="IPR017946">
    <property type="entry name" value="PLC-like_Pdiesterase_TIM-brl"/>
</dbReference>
<proteinExistence type="inferred from homology"/>
<keyword evidence="3 8" id="KW-0812">Transmembrane</keyword>
<feature type="transmembrane region" description="Helical" evidence="8">
    <location>
        <begin position="478"/>
        <end position="500"/>
    </location>
</feature>
<keyword evidence="6 8" id="KW-0472">Membrane</keyword>
<name>A0A3N0YS71_ANAGA</name>
<dbReference type="GO" id="GO:0008889">
    <property type="term" value="F:glycerophosphodiester phosphodiesterase activity"/>
    <property type="evidence" value="ECO:0007669"/>
    <property type="project" value="TreeGrafter"/>
</dbReference>
<keyword evidence="7" id="KW-0325">Glycoprotein</keyword>
<keyword evidence="5 8" id="KW-1133">Transmembrane helix</keyword>
<dbReference type="GO" id="GO:0006629">
    <property type="term" value="P:lipid metabolic process"/>
    <property type="evidence" value="ECO:0007669"/>
    <property type="project" value="InterPro"/>
</dbReference>
<evidence type="ECO:0000313" key="11">
    <source>
        <dbReference type="Proteomes" id="UP000281406"/>
    </source>
</evidence>
<feature type="transmembrane region" description="Helical" evidence="8">
    <location>
        <begin position="218"/>
        <end position="236"/>
    </location>
</feature>
<dbReference type="PROSITE" id="PS51704">
    <property type="entry name" value="GP_PDE"/>
    <property type="match status" value="1"/>
</dbReference>
<gene>
    <name evidence="10" type="ORF">DPX16_16650</name>
</gene>
<comment type="caution">
    <text evidence="10">The sequence shown here is derived from an EMBL/GenBank/DDBJ whole genome shotgun (WGS) entry which is preliminary data.</text>
</comment>
<organism evidence="10 11">
    <name type="scientific">Anabarilius grahami</name>
    <name type="common">Kanglang fish</name>
    <name type="synonym">Barilius grahami</name>
    <dbReference type="NCBI Taxonomy" id="495550"/>
    <lineage>
        <taxon>Eukaryota</taxon>
        <taxon>Metazoa</taxon>
        <taxon>Chordata</taxon>
        <taxon>Craniata</taxon>
        <taxon>Vertebrata</taxon>
        <taxon>Euteleostomi</taxon>
        <taxon>Actinopterygii</taxon>
        <taxon>Neopterygii</taxon>
        <taxon>Teleostei</taxon>
        <taxon>Ostariophysi</taxon>
        <taxon>Cypriniformes</taxon>
        <taxon>Xenocyprididae</taxon>
        <taxon>Xenocypridinae</taxon>
        <taxon>Xenocypridinae incertae sedis</taxon>
        <taxon>Anabarilius</taxon>
    </lineage>
</organism>
<dbReference type="InterPro" id="IPR030395">
    <property type="entry name" value="GP_PDE_dom"/>
</dbReference>
<dbReference type="AlphaFoldDB" id="A0A3N0YS71"/>
<dbReference type="Proteomes" id="UP000281406">
    <property type="component" value="Unassembled WGS sequence"/>
</dbReference>
<protein>
    <submittedName>
        <fullName evidence="10">Glycerophosphodiester phosphodiesterase domain-containing protein 5</fullName>
    </submittedName>
</protein>
<feature type="domain" description="GP-PDE" evidence="9">
    <location>
        <begin position="250"/>
        <end position="465"/>
    </location>
</feature>
<feature type="transmembrane region" description="Helical" evidence="8">
    <location>
        <begin position="67"/>
        <end position="85"/>
    </location>
</feature>
<comment type="subcellular location">
    <subcellularLocation>
        <location evidence="1">Membrane</location>
        <topology evidence="1">Multi-pass membrane protein</topology>
    </subcellularLocation>
</comment>
<dbReference type="EMBL" id="RJVU01027559">
    <property type="protein sequence ID" value="ROL49035.1"/>
    <property type="molecule type" value="Genomic_DNA"/>
</dbReference>
<dbReference type="Gene3D" id="3.20.20.190">
    <property type="entry name" value="Phosphatidylinositol (PI) phosphodiesterase"/>
    <property type="match status" value="1"/>
</dbReference>
<evidence type="ECO:0000256" key="6">
    <source>
        <dbReference type="ARBA" id="ARBA00023136"/>
    </source>
</evidence>
<feature type="transmembrane region" description="Helical" evidence="8">
    <location>
        <begin position="146"/>
        <end position="165"/>
    </location>
</feature>
<keyword evidence="11" id="KW-1185">Reference proteome</keyword>
<evidence type="ECO:0000256" key="7">
    <source>
        <dbReference type="ARBA" id="ARBA00023180"/>
    </source>
</evidence>
<evidence type="ECO:0000256" key="2">
    <source>
        <dbReference type="ARBA" id="ARBA00007277"/>
    </source>
</evidence>
<evidence type="ECO:0000256" key="4">
    <source>
        <dbReference type="ARBA" id="ARBA00022801"/>
    </source>
</evidence>
<evidence type="ECO:0000256" key="3">
    <source>
        <dbReference type="ARBA" id="ARBA00022692"/>
    </source>
</evidence>
<reference evidence="10 11" key="1">
    <citation type="submission" date="2018-10" db="EMBL/GenBank/DDBJ databases">
        <title>Genome assembly for a Yunnan-Guizhou Plateau 3E fish, Anabarilius grahami (Regan), and its evolutionary and genetic applications.</title>
        <authorList>
            <person name="Jiang W."/>
        </authorList>
    </citation>
    <scope>NUCLEOTIDE SEQUENCE [LARGE SCALE GENOMIC DNA]</scope>
    <source>
        <strain evidence="10">AG-KIZ</strain>
        <tissue evidence="10">Muscle</tissue>
    </source>
</reference>
<dbReference type="GO" id="GO:0016020">
    <property type="term" value="C:membrane"/>
    <property type="evidence" value="ECO:0007669"/>
    <property type="project" value="UniProtKB-SubCell"/>
</dbReference>
<evidence type="ECO:0000313" key="10">
    <source>
        <dbReference type="EMBL" id="ROL49035.1"/>
    </source>
</evidence>
<evidence type="ECO:0000256" key="8">
    <source>
        <dbReference type="SAM" id="Phobius"/>
    </source>
</evidence>
<evidence type="ECO:0000256" key="1">
    <source>
        <dbReference type="ARBA" id="ARBA00004141"/>
    </source>
</evidence>
<dbReference type="Pfam" id="PF03009">
    <property type="entry name" value="GDPD"/>
    <property type="match status" value="1"/>
</dbReference>
<feature type="transmembrane region" description="Helical" evidence="8">
    <location>
        <begin position="105"/>
        <end position="134"/>
    </location>
</feature>
<dbReference type="OrthoDB" id="1058301at2759"/>
<keyword evidence="4" id="KW-0378">Hydrolase</keyword>
<dbReference type="PANTHER" id="PTHR23344:SF13">
    <property type="entry name" value="GLYCEROPHOSPHODIESTER PHOSPHODIESTERASE DOMAIN-CONTAINING PROTEIN 4"/>
    <property type="match status" value="1"/>
</dbReference>
<evidence type="ECO:0000259" key="9">
    <source>
        <dbReference type="PROSITE" id="PS51704"/>
    </source>
</evidence>
<accession>A0A3N0YS71</accession>
<feature type="transmembrane region" description="Helical" evidence="8">
    <location>
        <begin position="185"/>
        <end position="206"/>
    </location>
</feature>
<comment type="similarity">
    <text evidence="2">Belongs to the glycerophosphoryl diester phosphodiesterase family.</text>
</comment>
<evidence type="ECO:0000256" key="5">
    <source>
        <dbReference type="ARBA" id="ARBA00022989"/>
    </source>
</evidence>
<dbReference type="SUPFAM" id="SSF51695">
    <property type="entry name" value="PLC-like phosphodiesterases"/>
    <property type="match status" value="1"/>
</dbReference>
<dbReference type="PANTHER" id="PTHR23344">
    <property type="entry name" value="GLYCEROPHOSPHORYL DIESTER PHOSPHODIESTERASE"/>
    <property type="match status" value="1"/>
</dbReference>